<reference evidence="2" key="1">
    <citation type="journal article" date="2014" name="Front. Microbiol.">
        <title>High frequency of phylogenetically diverse reductive dehalogenase-homologous genes in deep subseafloor sedimentary metagenomes.</title>
        <authorList>
            <person name="Kawai M."/>
            <person name="Futagami T."/>
            <person name="Toyoda A."/>
            <person name="Takaki Y."/>
            <person name="Nishi S."/>
            <person name="Hori S."/>
            <person name="Arai W."/>
            <person name="Tsubouchi T."/>
            <person name="Morono Y."/>
            <person name="Uchiyama I."/>
            <person name="Ito T."/>
            <person name="Fujiyama A."/>
            <person name="Inagaki F."/>
            <person name="Takami H."/>
        </authorList>
    </citation>
    <scope>NUCLEOTIDE SEQUENCE</scope>
    <source>
        <strain evidence="2">Expedition CK06-06</strain>
    </source>
</reference>
<proteinExistence type="predicted"/>
<feature type="transmembrane region" description="Helical" evidence="1">
    <location>
        <begin position="14"/>
        <end position="34"/>
    </location>
</feature>
<name>X1TDV9_9ZZZZ</name>
<evidence type="ECO:0000313" key="2">
    <source>
        <dbReference type="EMBL" id="GAI85795.1"/>
    </source>
</evidence>
<keyword evidence="1" id="KW-0472">Membrane</keyword>
<evidence type="ECO:0000256" key="1">
    <source>
        <dbReference type="SAM" id="Phobius"/>
    </source>
</evidence>
<accession>X1TDV9</accession>
<protein>
    <submittedName>
        <fullName evidence="2">Uncharacterized protein</fullName>
    </submittedName>
</protein>
<organism evidence="2">
    <name type="scientific">marine sediment metagenome</name>
    <dbReference type="NCBI Taxonomy" id="412755"/>
    <lineage>
        <taxon>unclassified sequences</taxon>
        <taxon>metagenomes</taxon>
        <taxon>ecological metagenomes</taxon>
    </lineage>
</organism>
<gene>
    <name evidence="2" type="ORF">S12H4_12675</name>
</gene>
<sequence length="38" mass="4183">HGQGQKRVIVPAHIAAYALHLAATNIVFLVEAYIKLKK</sequence>
<comment type="caution">
    <text evidence="2">The sequence shown here is derived from an EMBL/GenBank/DDBJ whole genome shotgun (WGS) entry which is preliminary data.</text>
</comment>
<dbReference type="EMBL" id="BARW01006057">
    <property type="protein sequence ID" value="GAI85795.1"/>
    <property type="molecule type" value="Genomic_DNA"/>
</dbReference>
<dbReference type="AlphaFoldDB" id="X1TDV9"/>
<keyword evidence="1" id="KW-0812">Transmembrane</keyword>
<keyword evidence="1" id="KW-1133">Transmembrane helix</keyword>
<feature type="non-terminal residue" evidence="2">
    <location>
        <position position="1"/>
    </location>
</feature>